<dbReference type="InterPro" id="IPR000620">
    <property type="entry name" value="EamA_dom"/>
</dbReference>
<keyword evidence="1" id="KW-0472">Membrane</keyword>
<keyword evidence="4" id="KW-1185">Reference proteome</keyword>
<dbReference type="RefSeq" id="WP_188759122.1">
    <property type="nucleotide sequence ID" value="NZ_BMJB01000001.1"/>
</dbReference>
<dbReference type="InterPro" id="IPR037185">
    <property type="entry name" value="EmrE-like"/>
</dbReference>
<evidence type="ECO:0000313" key="4">
    <source>
        <dbReference type="Proteomes" id="UP000648801"/>
    </source>
</evidence>
<feature type="transmembrane region" description="Helical" evidence="1">
    <location>
        <begin position="156"/>
        <end position="174"/>
    </location>
</feature>
<accession>A0A916W5N5</accession>
<feature type="domain" description="EamA" evidence="2">
    <location>
        <begin position="158"/>
        <end position="298"/>
    </location>
</feature>
<feature type="transmembrane region" description="Helical" evidence="1">
    <location>
        <begin position="126"/>
        <end position="144"/>
    </location>
</feature>
<evidence type="ECO:0000256" key="1">
    <source>
        <dbReference type="SAM" id="Phobius"/>
    </source>
</evidence>
<evidence type="ECO:0000313" key="3">
    <source>
        <dbReference type="EMBL" id="GGA68111.1"/>
    </source>
</evidence>
<dbReference type="Pfam" id="PF00892">
    <property type="entry name" value="EamA"/>
    <property type="match status" value="1"/>
</dbReference>
<sequence>MDLLLHANALFALAAAVLWGGGDFSGGMGAKHAGGSMGSALRVILVSHATSFTALLLIVWLRGDPFPHGAPLVWGIAAGVTGGLALMCFYVALSRGAMGASAAVSGLLAAAIPAAVSAVAEGSPGLLHIFGFLVAGLAIWLIAAGPNAEAKPASTGTIWLAIAAGIGFGIYFVALKQAGAAGVFWPMATARIGSLSTCSLALIAVMLTAKRNRKSSANTGSLNRRAITWALSTALLDTSGNLLFIAATRAGRLDVAAVLASLYPASTILLAAWMLRERPTRRQGIGMAIAAAAVVMITL</sequence>
<gene>
    <name evidence="3" type="ORF">GCM10011507_19550</name>
</gene>
<dbReference type="SUPFAM" id="SSF103481">
    <property type="entry name" value="Multidrug resistance efflux transporter EmrE"/>
    <property type="match status" value="1"/>
</dbReference>
<protein>
    <recommendedName>
        <fullName evidence="2">EamA domain-containing protein</fullName>
    </recommendedName>
</protein>
<feature type="transmembrane region" description="Helical" evidence="1">
    <location>
        <begin position="253"/>
        <end position="275"/>
    </location>
</feature>
<feature type="transmembrane region" description="Helical" evidence="1">
    <location>
        <begin position="40"/>
        <end position="60"/>
    </location>
</feature>
<comment type="caution">
    <text evidence="3">The sequence shown here is derived from an EMBL/GenBank/DDBJ whole genome shotgun (WGS) entry which is preliminary data.</text>
</comment>
<feature type="transmembrane region" description="Helical" evidence="1">
    <location>
        <begin position="72"/>
        <end position="93"/>
    </location>
</feature>
<dbReference type="AlphaFoldDB" id="A0A916W5N5"/>
<reference evidence="3" key="2">
    <citation type="submission" date="2020-09" db="EMBL/GenBank/DDBJ databases">
        <authorList>
            <person name="Sun Q."/>
            <person name="Zhou Y."/>
        </authorList>
    </citation>
    <scope>NUCLEOTIDE SEQUENCE</scope>
    <source>
        <strain evidence="3">CGMCC 1.15447</strain>
    </source>
</reference>
<dbReference type="GO" id="GO:0016020">
    <property type="term" value="C:membrane"/>
    <property type="evidence" value="ECO:0007669"/>
    <property type="project" value="InterPro"/>
</dbReference>
<feature type="transmembrane region" description="Helical" evidence="1">
    <location>
        <begin position="226"/>
        <end position="247"/>
    </location>
</feature>
<evidence type="ECO:0000259" key="2">
    <source>
        <dbReference type="Pfam" id="PF00892"/>
    </source>
</evidence>
<feature type="transmembrane region" description="Helical" evidence="1">
    <location>
        <begin position="6"/>
        <end position="28"/>
    </location>
</feature>
<feature type="transmembrane region" description="Helical" evidence="1">
    <location>
        <begin position="100"/>
        <end position="120"/>
    </location>
</feature>
<proteinExistence type="predicted"/>
<keyword evidence="1" id="KW-0812">Transmembrane</keyword>
<keyword evidence="1" id="KW-1133">Transmembrane helix</keyword>
<name>A0A916W5N5_9BACT</name>
<dbReference type="Gene3D" id="1.10.3730.20">
    <property type="match status" value="1"/>
</dbReference>
<organism evidence="3 4">
    <name type="scientific">Edaphobacter acidisoli</name>
    <dbReference type="NCBI Taxonomy" id="2040573"/>
    <lineage>
        <taxon>Bacteria</taxon>
        <taxon>Pseudomonadati</taxon>
        <taxon>Acidobacteriota</taxon>
        <taxon>Terriglobia</taxon>
        <taxon>Terriglobales</taxon>
        <taxon>Acidobacteriaceae</taxon>
        <taxon>Edaphobacter</taxon>
    </lineage>
</organism>
<reference evidence="3" key="1">
    <citation type="journal article" date="2014" name="Int. J. Syst. Evol. Microbiol.">
        <title>Complete genome sequence of Corynebacterium casei LMG S-19264T (=DSM 44701T), isolated from a smear-ripened cheese.</title>
        <authorList>
            <consortium name="US DOE Joint Genome Institute (JGI-PGF)"/>
            <person name="Walter F."/>
            <person name="Albersmeier A."/>
            <person name="Kalinowski J."/>
            <person name="Ruckert C."/>
        </authorList>
    </citation>
    <scope>NUCLEOTIDE SEQUENCE</scope>
    <source>
        <strain evidence="3">CGMCC 1.15447</strain>
    </source>
</reference>
<feature type="transmembrane region" description="Helical" evidence="1">
    <location>
        <begin position="180"/>
        <end position="205"/>
    </location>
</feature>
<dbReference type="EMBL" id="BMJB01000001">
    <property type="protein sequence ID" value="GGA68111.1"/>
    <property type="molecule type" value="Genomic_DNA"/>
</dbReference>
<dbReference type="Proteomes" id="UP000648801">
    <property type="component" value="Unassembled WGS sequence"/>
</dbReference>